<dbReference type="InterPro" id="IPR025421">
    <property type="entry name" value="DUF4148"/>
</dbReference>
<dbReference type="EMBL" id="BBYR01000071">
    <property type="protein sequence ID" value="GAP38302.1"/>
    <property type="molecule type" value="Genomic_DNA"/>
</dbReference>
<dbReference type="AlphaFoldDB" id="A0A0K8P6Q7"/>
<comment type="caution">
    <text evidence="2">The sequence shown here is derived from an EMBL/GenBank/DDBJ whole genome shotgun (WGS) entry which is preliminary data.</text>
</comment>
<feature type="region of interest" description="Disordered" evidence="1">
    <location>
        <begin position="1"/>
        <end position="20"/>
    </location>
</feature>
<organism evidence="2 3">
    <name type="scientific">Piscinibacter sakaiensis</name>
    <name type="common">Ideonella sakaiensis</name>
    <dbReference type="NCBI Taxonomy" id="1547922"/>
    <lineage>
        <taxon>Bacteria</taxon>
        <taxon>Pseudomonadati</taxon>
        <taxon>Pseudomonadota</taxon>
        <taxon>Betaproteobacteria</taxon>
        <taxon>Burkholderiales</taxon>
        <taxon>Sphaerotilaceae</taxon>
        <taxon>Piscinibacter</taxon>
    </lineage>
</organism>
<reference evidence="2 3" key="2">
    <citation type="journal article" date="2016" name="Science">
        <title>A bacterium that degrades and assimilates poly(ethylene terephthalate).</title>
        <authorList>
            <person name="Yoshida S."/>
            <person name="Hiraga K."/>
            <person name="Takehana T."/>
            <person name="Taniguchi I."/>
            <person name="Yamaji H."/>
            <person name="Maeda Y."/>
            <person name="Toyohara K."/>
            <person name="Miyamoto K."/>
            <person name="Kimura Y."/>
            <person name="Oda K."/>
        </authorList>
    </citation>
    <scope>NUCLEOTIDE SEQUENCE [LARGE SCALE GENOMIC DNA]</scope>
    <source>
        <strain evidence="3">NBRC 110686 / TISTR 2288 / 201-F6</strain>
    </source>
</reference>
<dbReference type="Proteomes" id="UP000037660">
    <property type="component" value="Unassembled WGS sequence"/>
</dbReference>
<name>A0A0K8P6Q7_PISS1</name>
<evidence type="ECO:0008006" key="4">
    <source>
        <dbReference type="Google" id="ProtNLM"/>
    </source>
</evidence>
<protein>
    <recommendedName>
        <fullName evidence="4">DUF4148 domain-containing protein</fullName>
    </recommendedName>
</protein>
<gene>
    <name evidence="2" type="ORF">ISF6_4760</name>
</gene>
<dbReference type="Pfam" id="PF13663">
    <property type="entry name" value="DUF4148"/>
    <property type="match status" value="1"/>
</dbReference>
<evidence type="ECO:0000313" key="2">
    <source>
        <dbReference type="EMBL" id="GAP38302.1"/>
    </source>
</evidence>
<evidence type="ECO:0000313" key="3">
    <source>
        <dbReference type="Proteomes" id="UP000037660"/>
    </source>
</evidence>
<feature type="compositionally biased region" description="Basic and acidic residues" evidence="1">
    <location>
        <begin position="1"/>
        <end position="15"/>
    </location>
</feature>
<evidence type="ECO:0000256" key="1">
    <source>
        <dbReference type="SAM" id="MobiDB-lite"/>
    </source>
</evidence>
<accession>A0A0K8P6Q7</accession>
<keyword evidence="3" id="KW-1185">Reference proteome</keyword>
<reference evidence="3" key="1">
    <citation type="submission" date="2015-07" db="EMBL/GenBank/DDBJ databases">
        <title>Discovery of a poly(ethylene terephthalate assimilation.</title>
        <authorList>
            <person name="Yoshida S."/>
            <person name="Hiraga K."/>
            <person name="Takehana T."/>
            <person name="Taniguchi I."/>
            <person name="Yamaji H."/>
            <person name="Maeda Y."/>
            <person name="Toyohara K."/>
            <person name="Miyamoto K."/>
            <person name="Kimura Y."/>
            <person name="Oda K."/>
        </authorList>
    </citation>
    <scope>NUCLEOTIDE SEQUENCE [LARGE SCALE GENOMIC DNA]</scope>
    <source>
        <strain evidence="3">NBRC 110686 / TISTR 2288 / 201-F6</strain>
    </source>
</reference>
<proteinExistence type="predicted"/>
<sequence>MTRRLTEEDKTDARNHSARPARSTYPVFIEEIIMNAKTLIAAATLAIVGTCAFANEVTEFPAESTAARATVVADLQQARHDGSLAARDEAYGSVDAADAAARPARVFLARIQASQPAAARTVRVDPRTHVMADEAYGSVEPSSVRSRADVRAETLAALRK</sequence>